<keyword evidence="3" id="KW-1185">Reference proteome</keyword>
<comment type="caution">
    <text evidence="2">The sequence shown here is derived from an EMBL/GenBank/DDBJ whole genome shotgun (WGS) entry which is preliminary data.</text>
</comment>
<name>A0A918D8T8_9ACTN</name>
<feature type="transmembrane region" description="Helical" evidence="1">
    <location>
        <begin position="12"/>
        <end position="30"/>
    </location>
</feature>
<proteinExistence type="predicted"/>
<evidence type="ECO:0000313" key="2">
    <source>
        <dbReference type="EMBL" id="GGN86362.1"/>
    </source>
</evidence>
<protein>
    <submittedName>
        <fullName evidence="2">Uncharacterized protein</fullName>
    </submittedName>
</protein>
<keyword evidence="1" id="KW-1133">Transmembrane helix</keyword>
<dbReference type="EMBL" id="BMMM01000018">
    <property type="protein sequence ID" value="GGN86362.1"/>
    <property type="molecule type" value="Genomic_DNA"/>
</dbReference>
<keyword evidence="1" id="KW-0812">Transmembrane</keyword>
<organism evidence="2 3">
    <name type="scientific">Streptomyces albiflavescens</name>
    <dbReference type="NCBI Taxonomy" id="1623582"/>
    <lineage>
        <taxon>Bacteria</taxon>
        <taxon>Bacillati</taxon>
        <taxon>Actinomycetota</taxon>
        <taxon>Actinomycetes</taxon>
        <taxon>Kitasatosporales</taxon>
        <taxon>Streptomycetaceae</taxon>
        <taxon>Streptomyces</taxon>
    </lineage>
</organism>
<gene>
    <name evidence="2" type="ORF">GCM10011579_078110</name>
</gene>
<reference evidence="2 3" key="1">
    <citation type="journal article" date="2014" name="Int. J. Syst. Evol. Microbiol.">
        <title>Complete genome sequence of Corynebacterium casei LMG S-19264T (=DSM 44701T), isolated from a smear-ripened cheese.</title>
        <authorList>
            <consortium name="US DOE Joint Genome Institute (JGI-PGF)"/>
            <person name="Walter F."/>
            <person name="Albersmeier A."/>
            <person name="Kalinowski J."/>
            <person name="Ruckert C."/>
        </authorList>
    </citation>
    <scope>NUCLEOTIDE SEQUENCE [LARGE SCALE GENOMIC DNA]</scope>
    <source>
        <strain evidence="2 3">CGMCC 4.7111</strain>
    </source>
</reference>
<sequence>MSNGGGSTITWVVGGCLAAVITPVVMMVAVRGSESEADTGSGAGGGLENGSVPAAYVPRVLKAGAGTETVW</sequence>
<keyword evidence="1" id="KW-0472">Membrane</keyword>
<evidence type="ECO:0000256" key="1">
    <source>
        <dbReference type="SAM" id="Phobius"/>
    </source>
</evidence>
<evidence type="ECO:0000313" key="3">
    <source>
        <dbReference type="Proteomes" id="UP000600365"/>
    </source>
</evidence>
<dbReference type="Proteomes" id="UP000600365">
    <property type="component" value="Unassembled WGS sequence"/>
</dbReference>
<accession>A0A918D8T8</accession>
<dbReference type="AlphaFoldDB" id="A0A918D8T8"/>
<dbReference type="RefSeq" id="WP_229703635.1">
    <property type="nucleotide sequence ID" value="NZ_BMMM01000018.1"/>
</dbReference>